<evidence type="ECO:0000313" key="7">
    <source>
        <dbReference type="EnsemblPlants" id="OB05G19230.1"/>
    </source>
</evidence>
<evidence type="ECO:0000256" key="4">
    <source>
        <dbReference type="SAM" id="MobiDB-lite"/>
    </source>
</evidence>
<evidence type="ECO:0000256" key="3">
    <source>
        <dbReference type="ARBA" id="ARBA00022801"/>
    </source>
</evidence>
<evidence type="ECO:0000259" key="5">
    <source>
        <dbReference type="Pfam" id="PF02902"/>
    </source>
</evidence>
<protein>
    <submittedName>
        <fullName evidence="7">Uncharacterized protein</fullName>
    </submittedName>
</protein>
<comment type="similarity">
    <text evidence="1">Belongs to the peptidase C48 family.</text>
</comment>
<keyword evidence="8" id="KW-1185">Reference proteome</keyword>
<reference evidence="7" key="1">
    <citation type="journal article" date="2013" name="Nat. Commun.">
        <title>Whole-genome sequencing of Oryza brachyantha reveals mechanisms underlying Oryza genome evolution.</title>
        <authorList>
            <person name="Chen J."/>
            <person name="Huang Q."/>
            <person name="Gao D."/>
            <person name="Wang J."/>
            <person name="Lang Y."/>
            <person name="Liu T."/>
            <person name="Li B."/>
            <person name="Bai Z."/>
            <person name="Luis Goicoechea J."/>
            <person name="Liang C."/>
            <person name="Chen C."/>
            <person name="Zhang W."/>
            <person name="Sun S."/>
            <person name="Liao Y."/>
            <person name="Zhang X."/>
            <person name="Yang L."/>
            <person name="Song C."/>
            <person name="Wang M."/>
            <person name="Shi J."/>
            <person name="Liu G."/>
            <person name="Liu J."/>
            <person name="Zhou H."/>
            <person name="Zhou W."/>
            <person name="Yu Q."/>
            <person name="An N."/>
            <person name="Chen Y."/>
            <person name="Cai Q."/>
            <person name="Wang B."/>
            <person name="Liu B."/>
            <person name="Min J."/>
            <person name="Huang Y."/>
            <person name="Wu H."/>
            <person name="Li Z."/>
            <person name="Zhang Y."/>
            <person name="Yin Y."/>
            <person name="Song W."/>
            <person name="Jiang J."/>
            <person name="Jackson S.A."/>
            <person name="Wing R.A."/>
            <person name="Wang J."/>
            <person name="Chen M."/>
        </authorList>
    </citation>
    <scope>NUCLEOTIDE SEQUENCE [LARGE SCALE GENOMIC DNA]</scope>
    <source>
        <strain evidence="7">cv. IRGC 101232</strain>
    </source>
</reference>
<dbReference type="Proteomes" id="UP000006038">
    <property type="component" value="Chromosome 5"/>
</dbReference>
<dbReference type="GO" id="GO:0006508">
    <property type="term" value="P:proteolysis"/>
    <property type="evidence" value="ECO:0007669"/>
    <property type="project" value="UniProtKB-KW"/>
</dbReference>
<proteinExistence type="inferred from homology"/>
<dbReference type="EnsemblPlants" id="OB05G19230.1">
    <property type="protein sequence ID" value="OB05G19230.1"/>
    <property type="gene ID" value="OB05G19230"/>
</dbReference>
<dbReference type="InterPro" id="IPR003653">
    <property type="entry name" value="Peptidase_C48_C"/>
</dbReference>
<accession>J3M5P9</accession>
<organism evidence="7">
    <name type="scientific">Oryza brachyantha</name>
    <name type="common">malo sina</name>
    <dbReference type="NCBI Taxonomy" id="4533"/>
    <lineage>
        <taxon>Eukaryota</taxon>
        <taxon>Viridiplantae</taxon>
        <taxon>Streptophyta</taxon>
        <taxon>Embryophyta</taxon>
        <taxon>Tracheophyta</taxon>
        <taxon>Spermatophyta</taxon>
        <taxon>Magnoliopsida</taxon>
        <taxon>Liliopsida</taxon>
        <taxon>Poales</taxon>
        <taxon>Poaceae</taxon>
        <taxon>BOP clade</taxon>
        <taxon>Oryzoideae</taxon>
        <taxon>Oryzeae</taxon>
        <taxon>Oryzinae</taxon>
        <taxon>Oryza</taxon>
    </lineage>
</organism>
<feature type="compositionally biased region" description="Low complexity" evidence="4">
    <location>
        <begin position="14"/>
        <end position="27"/>
    </location>
</feature>
<dbReference type="PANTHER" id="PTHR33018:SF30">
    <property type="entry name" value="OS02G0502850 PROTEIN"/>
    <property type="match status" value="1"/>
</dbReference>
<dbReference type="OMA" id="IATWECI"/>
<dbReference type="InterPro" id="IPR038765">
    <property type="entry name" value="Papain-like_cys_pep_sf"/>
</dbReference>
<name>J3M5P9_ORYBR</name>
<dbReference type="InterPro" id="IPR058352">
    <property type="entry name" value="DUF8039"/>
</dbReference>
<dbReference type="HOGENOM" id="CLU_435048_0_0_1"/>
<feature type="domain" description="Ubiquitin-like protease family profile" evidence="5">
    <location>
        <begin position="437"/>
        <end position="591"/>
    </location>
</feature>
<dbReference type="GO" id="GO:0008234">
    <property type="term" value="F:cysteine-type peptidase activity"/>
    <property type="evidence" value="ECO:0007669"/>
    <property type="project" value="InterPro"/>
</dbReference>
<feature type="compositionally biased region" description="Low complexity" evidence="4">
    <location>
        <begin position="34"/>
        <end position="51"/>
    </location>
</feature>
<sequence>MSPPSPSSERQIQPTAKPASPTPESAAPFPPEPASLTPPAASSLSLLASSPSPSPTSPHPDPDRAALHRRLLESKLTITIVDLNGNPTQPPKIATWECIGILHKSFKEVPDEEKELAWERLKDKFDYPPEAGLALKRQVLIKINSFGKKFKSMLVNEQMQHFAVSDQSSQSEIESVRREEDILTRALGNPEHGGRTRGIGSTVPWNIGMLKYLAQYKKRKISRAEKEARLKEELRFQLSQELTEEFNARLTREVAKIRQELHSSQAGTTIVVHAGPRVDVSPTGLPSSCASMGMDAQDRVVPSAVDHMNEVQVDRVLDGWVTFPLENPTSDEILTLGAAKGTYIQWPKCDIIIRMKTRPPPIPPPKDMPPPVESNVEASIGQALTDPHFGYGPALEVEDVPPNLPPIKTIIWASSSPSMMYQKKDTKGRMCWRESRKKGLRVGFLDPSLINETTLKSNLDSTIEYIGMSLWAHQDKEAIFLAHNQQRHWILICICPKWNMVYYLNSAISSIYTWVPITEALDRAWEPYVTKGGKHDAKRTGHTHKLDFPIAQQTGLMCGFHVCHHMSNLSQQLASVKSTTFDASKIRGEIATFLLTDVINPRGQFHASKYKG</sequence>
<feature type="region of interest" description="Disordered" evidence="4">
    <location>
        <begin position="1"/>
        <end position="64"/>
    </location>
</feature>
<feature type="domain" description="DUF8039" evidence="6">
    <location>
        <begin position="309"/>
        <end position="353"/>
    </location>
</feature>
<dbReference type="Pfam" id="PF26133">
    <property type="entry name" value="DUF8039"/>
    <property type="match status" value="1"/>
</dbReference>
<dbReference type="PANTHER" id="PTHR33018">
    <property type="entry name" value="OS10G0338966 PROTEIN-RELATED"/>
    <property type="match status" value="1"/>
</dbReference>
<evidence type="ECO:0000256" key="2">
    <source>
        <dbReference type="ARBA" id="ARBA00022670"/>
    </source>
</evidence>
<dbReference type="AlphaFoldDB" id="J3M5P9"/>
<evidence type="ECO:0000313" key="8">
    <source>
        <dbReference type="Proteomes" id="UP000006038"/>
    </source>
</evidence>
<dbReference type="Gramene" id="OB05G19230.1">
    <property type="protein sequence ID" value="OB05G19230.1"/>
    <property type="gene ID" value="OB05G19230"/>
</dbReference>
<dbReference type="Pfam" id="PF02902">
    <property type="entry name" value="Peptidase_C48"/>
    <property type="match status" value="1"/>
</dbReference>
<reference evidence="7" key="2">
    <citation type="submission" date="2013-04" db="UniProtKB">
        <authorList>
            <consortium name="EnsemblPlants"/>
        </authorList>
    </citation>
    <scope>IDENTIFICATION</scope>
</reference>
<dbReference type="Gene3D" id="3.40.395.10">
    <property type="entry name" value="Adenoviral Proteinase, Chain A"/>
    <property type="match status" value="1"/>
</dbReference>
<evidence type="ECO:0000256" key="1">
    <source>
        <dbReference type="ARBA" id="ARBA00005234"/>
    </source>
</evidence>
<keyword evidence="3" id="KW-0378">Hydrolase</keyword>
<dbReference type="SUPFAM" id="SSF54001">
    <property type="entry name" value="Cysteine proteinases"/>
    <property type="match status" value="1"/>
</dbReference>
<keyword evidence="2" id="KW-0645">Protease</keyword>
<evidence type="ECO:0000259" key="6">
    <source>
        <dbReference type="Pfam" id="PF26133"/>
    </source>
</evidence>